<dbReference type="GO" id="GO:0016787">
    <property type="term" value="F:hydrolase activity"/>
    <property type="evidence" value="ECO:0007669"/>
    <property type="project" value="InterPro"/>
</dbReference>
<dbReference type="AlphaFoldDB" id="A0A2M8KS47"/>
<dbReference type="InterPro" id="IPR006680">
    <property type="entry name" value="Amidohydro-rel"/>
</dbReference>
<reference evidence="4" key="1">
    <citation type="submission" date="2017-09" db="EMBL/GenBank/DDBJ databases">
        <title>Depth-based differentiation of microbial function through sediment-hosted aquifers and enrichment of novel symbionts in the deep terrestrial subsurface.</title>
        <authorList>
            <person name="Probst A.J."/>
            <person name="Ladd B."/>
            <person name="Jarett J.K."/>
            <person name="Geller-Mcgrath D.E."/>
            <person name="Sieber C.M.K."/>
            <person name="Emerson J.B."/>
            <person name="Anantharaman K."/>
            <person name="Thomas B.C."/>
            <person name="Malmstrom R."/>
            <person name="Stieglmeier M."/>
            <person name="Klingl A."/>
            <person name="Woyke T."/>
            <person name="Ryan C.M."/>
            <person name="Banfield J.F."/>
        </authorList>
    </citation>
    <scope>NUCLEOTIDE SEQUENCE [LARGE SCALE GENOMIC DNA]</scope>
</reference>
<dbReference type="SUPFAM" id="SSF51556">
    <property type="entry name" value="Metallo-dependent hydrolases"/>
    <property type="match status" value="1"/>
</dbReference>
<dbReference type="PANTHER" id="PTHR21240:SF19">
    <property type="entry name" value="CATALYTIC_ HYDROLASE"/>
    <property type="match status" value="1"/>
</dbReference>
<evidence type="ECO:0000259" key="2">
    <source>
        <dbReference type="Pfam" id="PF04909"/>
    </source>
</evidence>
<dbReference type="Gene3D" id="3.20.20.140">
    <property type="entry name" value="Metal-dependent hydrolases"/>
    <property type="match status" value="1"/>
</dbReference>
<sequence length="276" mass="31567">MIIDTHIHLSSYTGKGTNLNETLQILLNEMKQNGINYGIVIPDSIIGDPHISDLQTTAELIKKTDKLFMLGSPQIIKKGSREVGMYEEQLKQGKIRGLKFFPGHEPYNVADERCMPYYEVLQDTEYPIVIHTGEHSSDPNIHDPMKYNDPKYAIEIAKRFPKLMVVITHYFWPKLDYCYEITKDVPNIFFELAGCADDGVLQASGGIGKMKKVLLKTIHDRPKQVFYGTDWPLCDSATESGFKKHIDLVISLKLDKATEELVFYKNAIRIYKLNIH</sequence>
<dbReference type="GO" id="GO:0016831">
    <property type="term" value="F:carboxy-lyase activity"/>
    <property type="evidence" value="ECO:0007669"/>
    <property type="project" value="InterPro"/>
</dbReference>
<keyword evidence="1" id="KW-0456">Lyase</keyword>
<dbReference type="Proteomes" id="UP000229554">
    <property type="component" value="Unassembled WGS sequence"/>
</dbReference>
<evidence type="ECO:0000313" key="3">
    <source>
        <dbReference type="EMBL" id="PJE62754.1"/>
    </source>
</evidence>
<name>A0A2M8KS47_9BACT</name>
<dbReference type="InterPro" id="IPR032465">
    <property type="entry name" value="ACMSD"/>
</dbReference>
<evidence type="ECO:0000256" key="1">
    <source>
        <dbReference type="ARBA" id="ARBA00023239"/>
    </source>
</evidence>
<proteinExistence type="predicted"/>
<comment type="caution">
    <text evidence="3">The sequence shown here is derived from an EMBL/GenBank/DDBJ whole genome shotgun (WGS) entry which is preliminary data.</text>
</comment>
<dbReference type="PANTHER" id="PTHR21240">
    <property type="entry name" value="2-AMINO-3-CARBOXYLMUCONATE-6-SEMIALDEHYDE DECARBOXYLASE"/>
    <property type="match status" value="1"/>
</dbReference>
<evidence type="ECO:0000313" key="4">
    <source>
        <dbReference type="Proteomes" id="UP000229554"/>
    </source>
</evidence>
<gene>
    <name evidence="3" type="ORF">COU88_03300</name>
</gene>
<protein>
    <recommendedName>
        <fullName evidence="2">Amidohydrolase-related domain-containing protein</fullName>
    </recommendedName>
</protein>
<dbReference type="EMBL" id="PFED01000131">
    <property type="protein sequence ID" value="PJE62754.1"/>
    <property type="molecule type" value="Genomic_DNA"/>
</dbReference>
<accession>A0A2M8KS47</accession>
<dbReference type="Pfam" id="PF04909">
    <property type="entry name" value="Amidohydro_2"/>
    <property type="match status" value="1"/>
</dbReference>
<dbReference type="InterPro" id="IPR032466">
    <property type="entry name" value="Metal_Hydrolase"/>
</dbReference>
<organism evidence="3 4">
    <name type="scientific">Candidatus Roizmanbacteria bacterium CG10_big_fil_rev_8_21_14_0_10_39_6</name>
    <dbReference type="NCBI Taxonomy" id="1974853"/>
    <lineage>
        <taxon>Bacteria</taxon>
        <taxon>Candidatus Roizmaniibacteriota</taxon>
    </lineage>
</organism>
<feature type="domain" description="Amidohydrolase-related" evidence="2">
    <location>
        <begin position="86"/>
        <end position="273"/>
    </location>
</feature>